<dbReference type="PROSITE" id="PS51186">
    <property type="entry name" value="GNAT"/>
    <property type="match status" value="1"/>
</dbReference>
<dbReference type="AlphaFoldDB" id="A0A517VRL4"/>
<dbReference type="Gene3D" id="3.40.630.30">
    <property type="match status" value="1"/>
</dbReference>
<gene>
    <name evidence="2" type="primary">mshD_1</name>
    <name evidence="2" type="ORF">V144x_10240</name>
</gene>
<protein>
    <submittedName>
        <fullName evidence="2">Mycothiol acetyltransferase</fullName>
        <ecNumber evidence="2">2.3.1.189</ecNumber>
    </submittedName>
</protein>
<dbReference type="EMBL" id="CP037920">
    <property type="protein sequence ID" value="QDT95579.1"/>
    <property type="molecule type" value="Genomic_DNA"/>
</dbReference>
<dbReference type="EC" id="2.3.1.189" evidence="2"/>
<dbReference type="Pfam" id="PF00583">
    <property type="entry name" value="Acetyltransf_1"/>
    <property type="match status" value="1"/>
</dbReference>
<dbReference type="SUPFAM" id="SSF55729">
    <property type="entry name" value="Acyl-CoA N-acyltransferases (Nat)"/>
    <property type="match status" value="1"/>
</dbReference>
<dbReference type="KEGG" id="gaw:V144x_10240"/>
<dbReference type="RefSeq" id="WP_144982260.1">
    <property type="nucleotide sequence ID" value="NZ_CP037920.1"/>
</dbReference>
<dbReference type="InterPro" id="IPR053144">
    <property type="entry name" value="Acetyltransferase_Butenolide"/>
</dbReference>
<keyword evidence="2" id="KW-0808">Transferase</keyword>
<dbReference type="InterPro" id="IPR000182">
    <property type="entry name" value="GNAT_dom"/>
</dbReference>
<proteinExistence type="predicted"/>
<dbReference type="PANTHER" id="PTHR43233:SF1">
    <property type="entry name" value="FAMILY N-ACETYLTRANSFERASE, PUTATIVE (AFU_ORTHOLOGUE AFUA_6G03350)-RELATED"/>
    <property type="match status" value="1"/>
</dbReference>
<dbReference type="PANTHER" id="PTHR43233">
    <property type="entry name" value="FAMILY N-ACETYLTRANSFERASE, PUTATIVE (AFU_ORTHOLOGUE AFUA_6G03350)-RELATED"/>
    <property type="match status" value="1"/>
</dbReference>
<evidence type="ECO:0000313" key="2">
    <source>
        <dbReference type="EMBL" id="QDT95579.1"/>
    </source>
</evidence>
<name>A0A517VRL4_9PLAN</name>
<sequence>MPLTWNYDQEHIDWEVLAHLYKIAPLGEKKAADLQKSFSNSMYKCFVFDATQLIGVGRALADGVDCSYICDVAIHPDYQGKGIGKKIIQKLINLSEGHRKIILYANPGKEGFYKKLGFKRMSTAMAIFQNQTHALEVGLVNES</sequence>
<dbReference type="InterPro" id="IPR016181">
    <property type="entry name" value="Acyl_CoA_acyltransferase"/>
</dbReference>
<dbReference type="GO" id="GO:0035447">
    <property type="term" value="F:mycothiol synthase activity"/>
    <property type="evidence" value="ECO:0007669"/>
    <property type="project" value="UniProtKB-EC"/>
</dbReference>
<feature type="domain" description="N-acetyltransferase" evidence="1">
    <location>
        <begin position="7"/>
        <end position="142"/>
    </location>
</feature>
<keyword evidence="2" id="KW-0012">Acyltransferase</keyword>
<reference evidence="2 3" key="1">
    <citation type="submission" date="2019-03" db="EMBL/GenBank/DDBJ databases">
        <title>Deep-cultivation of Planctomycetes and their phenomic and genomic characterization uncovers novel biology.</title>
        <authorList>
            <person name="Wiegand S."/>
            <person name="Jogler M."/>
            <person name="Boedeker C."/>
            <person name="Pinto D."/>
            <person name="Vollmers J."/>
            <person name="Rivas-Marin E."/>
            <person name="Kohn T."/>
            <person name="Peeters S.H."/>
            <person name="Heuer A."/>
            <person name="Rast P."/>
            <person name="Oberbeckmann S."/>
            <person name="Bunk B."/>
            <person name="Jeske O."/>
            <person name="Meyerdierks A."/>
            <person name="Storesund J.E."/>
            <person name="Kallscheuer N."/>
            <person name="Luecker S."/>
            <person name="Lage O.M."/>
            <person name="Pohl T."/>
            <person name="Merkel B.J."/>
            <person name="Hornburger P."/>
            <person name="Mueller R.-W."/>
            <person name="Bruemmer F."/>
            <person name="Labrenz M."/>
            <person name="Spormann A.M."/>
            <person name="Op den Camp H."/>
            <person name="Overmann J."/>
            <person name="Amann R."/>
            <person name="Jetten M.S.M."/>
            <person name="Mascher T."/>
            <person name="Medema M.H."/>
            <person name="Devos D.P."/>
            <person name="Kaster A.-K."/>
            <person name="Ovreas L."/>
            <person name="Rohde M."/>
            <person name="Galperin M.Y."/>
            <person name="Jogler C."/>
        </authorList>
    </citation>
    <scope>NUCLEOTIDE SEQUENCE [LARGE SCALE GENOMIC DNA]</scope>
    <source>
        <strain evidence="2 3">V144</strain>
    </source>
</reference>
<dbReference type="Proteomes" id="UP000318704">
    <property type="component" value="Chromosome"/>
</dbReference>
<accession>A0A517VRL4</accession>
<dbReference type="CDD" id="cd04301">
    <property type="entry name" value="NAT_SF"/>
    <property type="match status" value="1"/>
</dbReference>
<organism evidence="2 3">
    <name type="scientific">Gimesia aquarii</name>
    <dbReference type="NCBI Taxonomy" id="2527964"/>
    <lineage>
        <taxon>Bacteria</taxon>
        <taxon>Pseudomonadati</taxon>
        <taxon>Planctomycetota</taxon>
        <taxon>Planctomycetia</taxon>
        <taxon>Planctomycetales</taxon>
        <taxon>Planctomycetaceae</taxon>
        <taxon>Gimesia</taxon>
    </lineage>
</organism>
<evidence type="ECO:0000313" key="3">
    <source>
        <dbReference type="Proteomes" id="UP000318704"/>
    </source>
</evidence>
<evidence type="ECO:0000259" key="1">
    <source>
        <dbReference type="PROSITE" id="PS51186"/>
    </source>
</evidence>